<dbReference type="AlphaFoldDB" id="A0A2I0JNZ5"/>
<dbReference type="PANTHER" id="PTHR47723:SF19">
    <property type="entry name" value="POLYNUCLEOTIDYL TRANSFERASE, RIBONUCLEASE H-LIKE SUPERFAMILY PROTEIN"/>
    <property type="match status" value="1"/>
</dbReference>
<organism evidence="2 3">
    <name type="scientific">Punica granatum</name>
    <name type="common">Pomegranate</name>
    <dbReference type="NCBI Taxonomy" id="22663"/>
    <lineage>
        <taxon>Eukaryota</taxon>
        <taxon>Viridiplantae</taxon>
        <taxon>Streptophyta</taxon>
        <taxon>Embryophyta</taxon>
        <taxon>Tracheophyta</taxon>
        <taxon>Spermatophyta</taxon>
        <taxon>Magnoliopsida</taxon>
        <taxon>eudicotyledons</taxon>
        <taxon>Gunneridae</taxon>
        <taxon>Pentapetalae</taxon>
        <taxon>rosids</taxon>
        <taxon>malvids</taxon>
        <taxon>Myrtales</taxon>
        <taxon>Lythraceae</taxon>
        <taxon>Punica</taxon>
    </lineage>
</organism>
<dbReference type="SUPFAM" id="SSF53098">
    <property type="entry name" value="Ribonuclease H-like"/>
    <property type="match status" value="1"/>
</dbReference>
<dbReference type="GO" id="GO:0004523">
    <property type="term" value="F:RNA-DNA hybrid ribonuclease activity"/>
    <property type="evidence" value="ECO:0007669"/>
    <property type="project" value="InterPro"/>
</dbReference>
<dbReference type="InterPro" id="IPR036397">
    <property type="entry name" value="RNaseH_sf"/>
</dbReference>
<dbReference type="PANTHER" id="PTHR47723">
    <property type="entry name" value="OS05G0353850 PROTEIN"/>
    <property type="match status" value="1"/>
</dbReference>
<dbReference type="InterPro" id="IPR053151">
    <property type="entry name" value="RNase_H-like"/>
</dbReference>
<dbReference type="Proteomes" id="UP000233551">
    <property type="component" value="Unassembled WGS sequence"/>
</dbReference>
<evidence type="ECO:0000313" key="2">
    <source>
        <dbReference type="EMBL" id="PKI57992.1"/>
    </source>
</evidence>
<dbReference type="InterPro" id="IPR044730">
    <property type="entry name" value="RNase_H-like_dom_plant"/>
</dbReference>
<evidence type="ECO:0000313" key="3">
    <source>
        <dbReference type="Proteomes" id="UP000233551"/>
    </source>
</evidence>
<accession>A0A2I0JNZ5</accession>
<feature type="domain" description="RNase H type-1" evidence="1">
    <location>
        <begin position="112"/>
        <end position="188"/>
    </location>
</feature>
<gene>
    <name evidence="2" type="ORF">CRG98_021623</name>
</gene>
<comment type="caution">
    <text evidence="2">The sequence shown here is derived from an EMBL/GenBank/DDBJ whole genome shotgun (WGS) entry which is preliminary data.</text>
</comment>
<dbReference type="InterPro" id="IPR002156">
    <property type="entry name" value="RNaseH_domain"/>
</dbReference>
<name>A0A2I0JNZ5_PUNGR</name>
<sequence length="212" mass="23058">MVLEGMGGRLAMGIRLAFGKTNGWIVGLARFAHLVSQSSLLWISTIVPPGPPNGWDMNCSGGSRLQGRIQLLRLMLLFRISCLKFLIRCGELSGNGKGHIEFVTSYGCVKLNSDGAAQGNPGSAGASSLIRDEFGNWFSGLLLIMPLSDTAEPWGVISGHRLAWSLGYRKVILKVDSLLVRDWIMENADCDPATVFFSISFGHCPLRTRLFG</sequence>
<dbReference type="EMBL" id="PGOL01001451">
    <property type="protein sequence ID" value="PKI57992.1"/>
    <property type="molecule type" value="Genomic_DNA"/>
</dbReference>
<dbReference type="InterPro" id="IPR012337">
    <property type="entry name" value="RNaseH-like_sf"/>
</dbReference>
<dbReference type="CDD" id="cd06222">
    <property type="entry name" value="RNase_H_like"/>
    <property type="match status" value="1"/>
</dbReference>
<proteinExistence type="predicted"/>
<dbReference type="Pfam" id="PF13456">
    <property type="entry name" value="RVT_3"/>
    <property type="match status" value="1"/>
</dbReference>
<dbReference type="GO" id="GO:0003676">
    <property type="term" value="F:nucleic acid binding"/>
    <property type="evidence" value="ECO:0007669"/>
    <property type="project" value="InterPro"/>
</dbReference>
<evidence type="ECO:0000259" key="1">
    <source>
        <dbReference type="Pfam" id="PF13456"/>
    </source>
</evidence>
<dbReference type="Gene3D" id="3.30.420.10">
    <property type="entry name" value="Ribonuclease H-like superfamily/Ribonuclease H"/>
    <property type="match status" value="1"/>
</dbReference>
<keyword evidence="3" id="KW-1185">Reference proteome</keyword>
<protein>
    <recommendedName>
        <fullName evidence="1">RNase H type-1 domain-containing protein</fullName>
    </recommendedName>
</protein>
<reference evidence="2 3" key="1">
    <citation type="submission" date="2017-11" db="EMBL/GenBank/DDBJ databases">
        <title>De-novo sequencing of pomegranate (Punica granatum L.) genome.</title>
        <authorList>
            <person name="Akparov Z."/>
            <person name="Amiraslanov A."/>
            <person name="Hajiyeva S."/>
            <person name="Abbasov M."/>
            <person name="Kaur K."/>
            <person name="Hamwieh A."/>
            <person name="Solovyev V."/>
            <person name="Salamov A."/>
            <person name="Braich B."/>
            <person name="Kosarev P."/>
            <person name="Mahmoud A."/>
            <person name="Hajiyev E."/>
            <person name="Babayeva S."/>
            <person name="Izzatullayeva V."/>
            <person name="Mammadov A."/>
            <person name="Mammadov A."/>
            <person name="Sharifova S."/>
            <person name="Ojaghi J."/>
            <person name="Eynullazada K."/>
            <person name="Bayramov B."/>
            <person name="Abdulazimova A."/>
            <person name="Shahmuradov I."/>
        </authorList>
    </citation>
    <scope>NUCLEOTIDE SEQUENCE [LARGE SCALE GENOMIC DNA]</scope>
    <source>
        <strain evidence="3">cv. AG2017</strain>
        <tissue evidence="2">Leaf</tissue>
    </source>
</reference>